<dbReference type="Proteomes" id="UP000292958">
    <property type="component" value="Unassembled WGS sequence"/>
</dbReference>
<dbReference type="SUPFAM" id="SSF53335">
    <property type="entry name" value="S-adenosyl-L-methionine-dependent methyltransferases"/>
    <property type="match status" value="1"/>
</dbReference>
<sequence>MRIAARLKLGYYPLPVEQGPMLRARLSFPNEPTSALDPCCGTGAALHALTTGSQTTLYGVELDANRAISAKESGIQTIQGNVFDVRARVERLSFLYLNPPYDFEVGPLANQRMEKLFLGHTYSWLKPKGILLMVIPFKAVYDTMETLTTRFKDIQIYRMGGEESEKYDQCAVFGVRHNNNGNDQNLWRQRVGRIMADRWSCPLLSPNPDRMYSVPPTGNVEIAYNGLPLDEIEDRMMASNAWKAAIPLLLPKTEVAGGRPITPLHGGHVGLLATAGMLNGVFGQGEKRHLARWRPVKHTTTTTEVEDGVEIIRTKERFSNELALVFTSGETLVLTETKQKDQDGPKVETPADSESVVEDAAIVSRLNDPDSCKLFELGHLVMTQGIQALVSRGFNPYALIERHKRGDWGDVDEFDANSSNEAVKRGDDRIFSSYNVPGSPEGKVNIITEVDRSVTTILLPSEN</sequence>
<name>A0A4Q7XX82_9BACT</name>
<dbReference type="CDD" id="cd02440">
    <property type="entry name" value="AdoMet_MTases"/>
    <property type="match status" value="1"/>
</dbReference>
<feature type="domain" description="DUF6094" evidence="1">
    <location>
        <begin position="2"/>
        <end position="214"/>
    </location>
</feature>
<evidence type="ECO:0000313" key="2">
    <source>
        <dbReference type="EMBL" id="RZU28977.1"/>
    </source>
</evidence>
<dbReference type="OrthoDB" id="106411at2"/>
<dbReference type="InterPro" id="IPR029063">
    <property type="entry name" value="SAM-dependent_MTases_sf"/>
</dbReference>
<dbReference type="InterPro" id="IPR046076">
    <property type="entry name" value="DUF6094"/>
</dbReference>
<reference evidence="2 3" key="1">
    <citation type="submission" date="2019-02" db="EMBL/GenBank/DDBJ databases">
        <title>Genomic Encyclopedia of Archaeal and Bacterial Type Strains, Phase II (KMG-II): from individual species to whole genera.</title>
        <authorList>
            <person name="Goeker M."/>
        </authorList>
    </citation>
    <scope>NUCLEOTIDE SEQUENCE [LARGE SCALE GENOMIC DNA]</scope>
    <source>
        <strain evidence="2 3">DSM 18101</strain>
    </source>
</reference>
<dbReference type="Pfam" id="PF19587">
    <property type="entry name" value="DUF6094"/>
    <property type="match status" value="1"/>
</dbReference>
<dbReference type="PRINTS" id="PR00507">
    <property type="entry name" value="N12N6MTFRASE"/>
</dbReference>
<gene>
    <name evidence="2" type="ORF">BDD14_6563</name>
</gene>
<protein>
    <recommendedName>
        <fullName evidence="1">DUF6094 domain-containing protein</fullName>
    </recommendedName>
</protein>
<evidence type="ECO:0000313" key="3">
    <source>
        <dbReference type="Proteomes" id="UP000292958"/>
    </source>
</evidence>
<dbReference type="AlphaFoldDB" id="A0A4Q7XX82"/>
<proteinExistence type="predicted"/>
<comment type="caution">
    <text evidence="2">The sequence shown here is derived from an EMBL/GenBank/DDBJ whole genome shotgun (WGS) entry which is preliminary data.</text>
</comment>
<accession>A0A4Q7XX82</accession>
<dbReference type="Gene3D" id="3.40.50.150">
    <property type="entry name" value="Vaccinia Virus protein VP39"/>
    <property type="match status" value="1"/>
</dbReference>
<dbReference type="RefSeq" id="WP_130425398.1">
    <property type="nucleotide sequence ID" value="NZ_SHKW01000008.1"/>
</dbReference>
<evidence type="ECO:0000259" key="1">
    <source>
        <dbReference type="Pfam" id="PF19587"/>
    </source>
</evidence>
<organism evidence="2 3">
    <name type="scientific">Edaphobacter modestus</name>
    <dbReference type="NCBI Taxonomy" id="388466"/>
    <lineage>
        <taxon>Bacteria</taxon>
        <taxon>Pseudomonadati</taxon>
        <taxon>Acidobacteriota</taxon>
        <taxon>Terriglobia</taxon>
        <taxon>Terriglobales</taxon>
        <taxon>Acidobacteriaceae</taxon>
        <taxon>Edaphobacter</taxon>
    </lineage>
</organism>
<dbReference type="EMBL" id="SHKW01000008">
    <property type="protein sequence ID" value="RZU28977.1"/>
    <property type="molecule type" value="Genomic_DNA"/>
</dbReference>
<keyword evidence="3" id="KW-1185">Reference proteome</keyword>